<dbReference type="SUPFAM" id="SSF53850">
    <property type="entry name" value="Periplasmic binding protein-like II"/>
    <property type="match status" value="1"/>
</dbReference>
<evidence type="ECO:0000259" key="2">
    <source>
        <dbReference type="Pfam" id="PF03466"/>
    </source>
</evidence>
<dbReference type="InterPro" id="IPR058163">
    <property type="entry name" value="LysR-type_TF_proteobact-type"/>
</dbReference>
<dbReference type="InterPro" id="IPR005119">
    <property type="entry name" value="LysR_subst-bd"/>
</dbReference>
<reference evidence="3 4" key="1">
    <citation type="submission" date="2022-06" db="EMBL/GenBank/DDBJ databases">
        <title>Chromosome and plasmid sequencings of Enterobacteriales species co-exiting double carbapenemases.</title>
        <authorList>
            <person name="Fu Y."/>
        </authorList>
    </citation>
    <scope>NUCLEOTIDE SEQUENCE [LARGE SCALE GENOMIC DNA]</scope>
    <source>
        <strain evidence="3 4">21030615019</strain>
    </source>
</reference>
<evidence type="ECO:0000256" key="1">
    <source>
        <dbReference type="ARBA" id="ARBA00009437"/>
    </source>
</evidence>
<sequence>MKWAHNPLYHAALKGVGIARLPYGVVEKDIGSGSLVEVLPKWQFPEDIIHAVYPSRKGLLPSIQLLLNYLADNISPSVK</sequence>
<protein>
    <submittedName>
        <fullName evidence="3">LysR substrate-binding domain-containing protein</fullName>
    </submittedName>
</protein>
<name>A0ABU2IRY9_9GAMM</name>
<comment type="similarity">
    <text evidence="1">Belongs to the LysR transcriptional regulatory family.</text>
</comment>
<keyword evidence="4" id="KW-1185">Reference proteome</keyword>
<dbReference type="PANTHER" id="PTHR30537:SF31">
    <property type="entry name" value="TRANSCRIPTIONAL REGULATOR, LYSR FAMILY"/>
    <property type="match status" value="1"/>
</dbReference>
<accession>A0ABU2IRY9</accession>
<evidence type="ECO:0000313" key="3">
    <source>
        <dbReference type="EMBL" id="MDT0131831.1"/>
    </source>
</evidence>
<evidence type="ECO:0000313" key="4">
    <source>
        <dbReference type="Proteomes" id="UP001252207"/>
    </source>
</evidence>
<gene>
    <name evidence="3" type="ORF">NLX89_00480</name>
</gene>
<feature type="domain" description="LysR substrate-binding" evidence="2">
    <location>
        <begin position="9"/>
        <end position="73"/>
    </location>
</feature>
<dbReference type="Proteomes" id="UP001252207">
    <property type="component" value="Unassembled WGS sequence"/>
</dbReference>
<organism evidence="3 4">
    <name type="scientific">Providencia huaxiensis</name>
    <dbReference type="NCBI Taxonomy" id="2027290"/>
    <lineage>
        <taxon>Bacteria</taxon>
        <taxon>Pseudomonadati</taxon>
        <taxon>Pseudomonadota</taxon>
        <taxon>Gammaproteobacteria</taxon>
        <taxon>Enterobacterales</taxon>
        <taxon>Morganellaceae</taxon>
        <taxon>Providencia</taxon>
    </lineage>
</organism>
<dbReference type="PANTHER" id="PTHR30537">
    <property type="entry name" value="HTH-TYPE TRANSCRIPTIONAL REGULATOR"/>
    <property type="match status" value="1"/>
</dbReference>
<dbReference type="Gene3D" id="3.40.190.290">
    <property type="match status" value="1"/>
</dbReference>
<dbReference type="Pfam" id="PF03466">
    <property type="entry name" value="LysR_substrate"/>
    <property type="match status" value="1"/>
</dbReference>
<dbReference type="EMBL" id="JANAVW010000001">
    <property type="protein sequence ID" value="MDT0131831.1"/>
    <property type="molecule type" value="Genomic_DNA"/>
</dbReference>
<proteinExistence type="inferred from homology"/>
<comment type="caution">
    <text evidence="3">The sequence shown here is derived from an EMBL/GenBank/DDBJ whole genome shotgun (WGS) entry which is preliminary data.</text>
</comment>